<name>A0ACC3ZF84_COLTU</name>
<evidence type="ECO:0000313" key="2">
    <source>
        <dbReference type="Proteomes" id="UP000805649"/>
    </source>
</evidence>
<evidence type="ECO:0000313" key="1">
    <source>
        <dbReference type="EMBL" id="KAL0942786.1"/>
    </source>
</evidence>
<proteinExistence type="predicted"/>
<organism evidence="1 2">
    <name type="scientific">Colletotrichum truncatum</name>
    <name type="common">Anthracnose fungus</name>
    <name type="synonym">Colletotrichum capsici</name>
    <dbReference type="NCBI Taxonomy" id="5467"/>
    <lineage>
        <taxon>Eukaryota</taxon>
        <taxon>Fungi</taxon>
        <taxon>Dikarya</taxon>
        <taxon>Ascomycota</taxon>
        <taxon>Pezizomycotina</taxon>
        <taxon>Sordariomycetes</taxon>
        <taxon>Hypocreomycetidae</taxon>
        <taxon>Glomerellales</taxon>
        <taxon>Glomerellaceae</taxon>
        <taxon>Colletotrichum</taxon>
        <taxon>Colletotrichum truncatum species complex</taxon>
    </lineage>
</organism>
<dbReference type="Proteomes" id="UP000805649">
    <property type="component" value="Unassembled WGS sequence"/>
</dbReference>
<reference evidence="1 2" key="1">
    <citation type="journal article" date="2020" name="Phytopathology">
        <title>Genome Sequence Resources of Colletotrichum truncatum, C. plurivorum, C. musicola, and C. sojae: Four Species Pathogenic to Soybean (Glycine max).</title>
        <authorList>
            <person name="Rogerio F."/>
            <person name="Boufleur T.R."/>
            <person name="Ciampi-Guillardi M."/>
            <person name="Sukno S.A."/>
            <person name="Thon M.R."/>
            <person name="Massola Junior N.S."/>
            <person name="Baroncelli R."/>
        </authorList>
    </citation>
    <scope>NUCLEOTIDE SEQUENCE [LARGE SCALE GENOMIC DNA]</scope>
    <source>
        <strain evidence="1 2">CMES1059</strain>
    </source>
</reference>
<keyword evidence="2" id="KW-1185">Reference proteome</keyword>
<dbReference type="EMBL" id="VUJX02000001">
    <property type="protein sequence ID" value="KAL0942786.1"/>
    <property type="molecule type" value="Genomic_DNA"/>
</dbReference>
<sequence>MGERTGSRVFQWVWSYVMGCKDNVPHNFLCGSSRAFKPAGKFSLPIYISLWSARLYSSYVLLANDLFLPLILLVCQ</sequence>
<comment type="caution">
    <text evidence="1">The sequence shown here is derived from an EMBL/GenBank/DDBJ whole genome shotgun (WGS) entry which is preliminary data.</text>
</comment>
<accession>A0ACC3ZF84</accession>
<gene>
    <name evidence="1" type="ORF">CTRU02_200672</name>
</gene>
<protein>
    <submittedName>
        <fullName evidence="1">Uncharacterized protein</fullName>
    </submittedName>
</protein>